<organism evidence="3 4">
    <name type="scientific">Planotetraspora silvatica</name>
    <dbReference type="NCBI Taxonomy" id="234614"/>
    <lineage>
        <taxon>Bacteria</taxon>
        <taxon>Bacillati</taxon>
        <taxon>Actinomycetota</taxon>
        <taxon>Actinomycetes</taxon>
        <taxon>Streptosporangiales</taxon>
        <taxon>Streptosporangiaceae</taxon>
        <taxon>Planotetraspora</taxon>
    </lineage>
</organism>
<dbReference type="InterPro" id="IPR001296">
    <property type="entry name" value="Glyco_trans_1"/>
</dbReference>
<keyword evidence="4" id="KW-1185">Reference proteome</keyword>
<evidence type="ECO:0000259" key="2">
    <source>
        <dbReference type="Pfam" id="PF00534"/>
    </source>
</evidence>
<reference evidence="3" key="1">
    <citation type="submission" date="2021-01" db="EMBL/GenBank/DDBJ databases">
        <title>Whole genome shotgun sequence of Planotetraspora silvatica NBRC 100141.</title>
        <authorList>
            <person name="Komaki H."/>
            <person name="Tamura T."/>
        </authorList>
    </citation>
    <scope>NUCLEOTIDE SEQUENCE</scope>
    <source>
        <strain evidence="3">NBRC 100141</strain>
    </source>
</reference>
<dbReference type="SUPFAM" id="SSF53756">
    <property type="entry name" value="UDP-Glycosyltransferase/glycogen phosphorylase"/>
    <property type="match status" value="1"/>
</dbReference>
<gene>
    <name evidence="3" type="ORF">Psi02_10920</name>
</gene>
<proteinExistence type="predicted"/>
<accession>A0A8J3UFK5</accession>
<sequence length="353" mass="38926">MVSRPRIVFCYRYGLLGGVSAQLLNRYPYLSREFDVRIVYERDHGMVSRFPAGVASEARTPEAMETALRDARADITVVMDSPRFIDAWRAVGAPGKLVLEVHTTTANLVYLKHRDQFDGLSHIVTVSSYMERLLGEYGLSGLAPITIVPNCLDDRWRVPSSPVPLDGKPVVWVGKLDGHKRWRTAVDLVDQLSEAPDVTLLPIFVGGLTSPERELHAITTRLAGSKGLAHAVWWPKVEYDLMPSLYTSVGFNGGVHLSTTVNESFGMAVAESVIRGCPVVAPAVGALPELLPEAALYEPGDWKSAREKAHRAMVDPSFREELLSSADHLRTLTDPERAADIYREVVAQVLKTA</sequence>
<protein>
    <recommendedName>
        <fullName evidence="2">Glycosyl transferase family 1 domain-containing protein</fullName>
    </recommendedName>
</protein>
<comment type="caution">
    <text evidence="3">The sequence shown here is derived from an EMBL/GenBank/DDBJ whole genome shotgun (WGS) entry which is preliminary data.</text>
</comment>
<dbReference type="AlphaFoldDB" id="A0A8J3UFK5"/>
<dbReference type="EMBL" id="BOOQ01000003">
    <property type="protein sequence ID" value="GII44668.1"/>
    <property type="molecule type" value="Genomic_DNA"/>
</dbReference>
<evidence type="ECO:0000313" key="4">
    <source>
        <dbReference type="Proteomes" id="UP000644610"/>
    </source>
</evidence>
<dbReference type="CDD" id="cd03801">
    <property type="entry name" value="GT4_PimA-like"/>
    <property type="match status" value="1"/>
</dbReference>
<dbReference type="GO" id="GO:0016757">
    <property type="term" value="F:glycosyltransferase activity"/>
    <property type="evidence" value="ECO:0007669"/>
    <property type="project" value="InterPro"/>
</dbReference>
<keyword evidence="1" id="KW-0808">Transferase</keyword>
<dbReference type="Proteomes" id="UP000644610">
    <property type="component" value="Unassembled WGS sequence"/>
</dbReference>
<name>A0A8J3UFK5_9ACTN</name>
<dbReference type="Gene3D" id="3.40.50.2000">
    <property type="entry name" value="Glycogen Phosphorylase B"/>
    <property type="match status" value="2"/>
</dbReference>
<dbReference type="Pfam" id="PF00534">
    <property type="entry name" value="Glycos_transf_1"/>
    <property type="match status" value="1"/>
</dbReference>
<dbReference type="PANTHER" id="PTHR12526">
    <property type="entry name" value="GLYCOSYLTRANSFERASE"/>
    <property type="match status" value="1"/>
</dbReference>
<feature type="domain" description="Glycosyl transferase family 1" evidence="2">
    <location>
        <begin position="164"/>
        <end position="322"/>
    </location>
</feature>
<evidence type="ECO:0000256" key="1">
    <source>
        <dbReference type="ARBA" id="ARBA00022679"/>
    </source>
</evidence>
<evidence type="ECO:0000313" key="3">
    <source>
        <dbReference type="EMBL" id="GII44668.1"/>
    </source>
</evidence>